<feature type="compositionally biased region" description="Low complexity" evidence="1">
    <location>
        <begin position="7"/>
        <end position="21"/>
    </location>
</feature>
<organism evidence="3">
    <name type="scientific">Serpula lacrymans var. lacrymans (strain S7.3)</name>
    <name type="common">Dry rot fungus</name>
    <dbReference type="NCBI Taxonomy" id="936435"/>
    <lineage>
        <taxon>Eukaryota</taxon>
        <taxon>Fungi</taxon>
        <taxon>Dikarya</taxon>
        <taxon>Basidiomycota</taxon>
        <taxon>Agaricomycotina</taxon>
        <taxon>Agaricomycetes</taxon>
        <taxon>Agaricomycetidae</taxon>
        <taxon>Boletales</taxon>
        <taxon>Coniophorineae</taxon>
        <taxon>Serpulaceae</taxon>
        <taxon>Serpula</taxon>
    </lineage>
</organism>
<accession>F8Q2X7</accession>
<gene>
    <name evidence="2" type="ORF">SERLA73DRAFT_184279</name>
</gene>
<feature type="compositionally biased region" description="Acidic residues" evidence="1">
    <location>
        <begin position="91"/>
        <end position="104"/>
    </location>
</feature>
<reference evidence="3" key="1">
    <citation type="journal article" date="2011" name="Science">
        <title>The plant cell wall-decomposing machinery underlies the functional diversity of forest fungi.</title>
        <authorList>
            <person name="Eastwood D.C."/>
            <person name="Floudas D."/>
            <person name="Binder M."/>
            <person name="Majcherczyk A."/>
            <person name="Schneider P."/>
            <person name="Aerts A."/>
            <person name="Asiegbu F.O."/>
            <person name="Baker S.E."/>
            <person name="Barry K."/>
            <person name="Bendiksby M."/>
            <person name="Blumentritt M."/>
            <person name="Coutinho P.M."/>
            <person name="Cullen D."/>
            <person name="de Vries R.P."/>
            <person name="Gathman A."/>
            <person name="Goodell B."/>
            <person name="Henrissat B."/>
            <person name="Ihrmark K."/>
            <person name="Kauserud H."/>
            <person name="Kohler A."/>
            <person name="LaButti K."/>
            <person name="Lapidus A."/>
            <person name="Lavin J.L."/>
            <person name="Lee Y.-H."/>
            <person name="Lindquist E."/>
            <person name="Lilly W."/>
            <person name="Lucas S."/>
            <person name="Morin E."/>
            <person name="Murat C."/>
            <person name="Oguiza J.A."/>
            <person name="Park J."/>
            <person name="Pisabarro A.G."/>
            <person name="Riley R."/>
            <person name="Rosling A."/>
            <person name="Salamov A."/>
            <person name="Schmidt O."/>
            <person name="Schmutz J."/>
            <person name="Skrede I."/>
            <person name="Stenlid J."/>
            <person name="Wiebenga A."/>
            <person name="Xie X."/>
            <person name="Kuees U."/>
            <person name="Hibbett D.S."/>
            <person name="Hoffmeister D."/>
            <person name="Hoegberg N."/>
            <person name="Martin F."/>
            <person name="Grigoriev I.V."/>
            <person name="Watkinson S.C."/>
        </authorList>
    </citation>
    <scope>NUCLEOTIDE SEQUENCE [LARGE SCALE GENOMIC DNA]</scope>
    <source>
        <strain evidence="3">strain S7.3</strain>
    </source>
</reference>
<dbReference type="EMBL" id="GL945482">
    <property type="protein sequence ID" value="EGN97538.1"/>
    <property type="molecule type" value="Genomic_DNA"/>
</dbReference>
<dbReference type="AlphaFoldDB" id="F8Q2X7"/>
<evidence type="ECO:0000256" key="1">
    <source>
        <dbReference type="SAM" id="MobiDB-lite"/>
    </source>
</evidence>
<feature type="compositionally biased region" description="Acidic residues" evidence="1">
    <location>
        <begin position="127"/>
        <end position="137"/>
    </location>
</feature>
<feature type="non-terminal residue" evidence="2">
    <location>
        <position position="164"/>
    </location>
</feature>
<dbReference type="InParanoid" id="F8Q2X7"/>
<sequence>MVRIRSKVSSTSVSNSAVNSSHGTSRDGSAQMVLSTKGASWNLRRGADAEKDVEGEEGPPRKKVRRENVKESLRTKLKAFASNSGRVASPEVEEEDELADDQDEIDHPHKGSKVNRQVTEATRNELEEADDSEEDDTVIAVDSGSAKAPVPQKRKISSARGRPT</sequence>
<feature type="compositionally biased region" description="Polar residues" evidence="1">
    <location>
        <begin position="22"/>
        <end position="39"/>
    </location>
</feature>
<evidence type="ECO:0000313" key="3">
    <source>
        <dbReference type="Proteomes" id="UP000008063"/>
    </source>
</evidence>
<keyword evidence="3" id="KW-1185">Reference proteome</keyword>
<protein>
    <submittedName>
        <fullName evidence="2">Uncharacterized protein</fullName>
    </submittedName>
</protein>
<dbReference type="HOGENOM" id="CLU_1622999_0_0_1"/>
<feature type="region of interest" description="Disordered" evidence="1">
    <location>
        <begin position="1"/>
        <end position="164"/>
    </location>
</feature>
<dbReference type="Proteomes" id="UP000008063">
    <property type="component" value="Unassembled WGS sequence"/>
</dbReference>
<feature type="compositionally biased region" description="Basic residues" evidence="1">
    <location>
        <begin position="152"/>
        <end position="164"/>
    </location>
</feature>
<name>F8Q2X7_SERL3</name>
<evidence type="ECO:0000313" key="2">
    <source>
        <dbReference type="EMBL" id="EGN97538.1"/>
    </source>
</evidence>
<proteinExistence type="predicted"/>